<organism evidence="1 2">
    <name type="scientific">Neotamlana nanhaiensis</name>
    <dbReference type="NCBI Taxonomy" id="1382798"/>
    <lineage>
        <taxon>Bacteria</taxon>
        <taxon>Pseudomonadati</taxon>
        <taxon>Bacteroidota</taxon>
        <taxon>Flavobacteriia</taxon>
        <taxon>Flavobacteriales</taxon>
        <taxon>Flavobacteriaceae</taxon>
        <taxon>Neotamlana</taxon>
    </lineage>
</organism>
<evidence type="ECO:0000313" key="1">
    <source>
        <dbReference type="EMBL" id="KJD33117.1"/>
    </source>
</evidence>
<dbReference type="EMBL" id="JTDV01000005">
    <property type="protein sequence ID" value="KJD33117.1"/>
    <property type="molecule type" value="Genomic_DNA"/>
</dbReference>
<dbReference type="AlphaFoldDB" id="A0A0D7W5L1"/>
<sequence>MSSFEKDTTANAVVLYEYGKSYIEPHDYKLITEKKFKIKLLNNNGFEHANVIIHLFKKDNSMLEYVYDIVANTYNLENGEVIITKLEKDQIFTEQYDDNHSFTKFTLPNVKEGSVISYSYKIESPFKFKYHPWYFQSDIPKVYSEYNTNIPTNYCYHTKLMGDKKLAVYEDTLKTDCRRASKGLSANCWISKYVMKDMPAFIEEDFMTTKYNYLSRIEYELESLSAFGRKINYTKTWKDVDKELKTDKNIGKQLKKSIQVEKILPQNIINEPDDLKRAQAIYKFVQDNYTWNEEYAMFKDVSVKDLIKEKSSNATAINILLNIFLKQSGLTSYPVLLSTRENGFATKVFPVLTDFNYLIVKTTINGKDYLLDATDSYLTFGELPFRCLNQYARLLDFENGSSWIDVFPSTRSSKLYNVNLSFNKNQNVSGTVKNKLTGYNAYFAKHDYFSDNDAYIDELTNYSPFIEVSNHTVHTEKTSNSFSESYDLEYTQDEIEGNLYINPFVIKFFKENPFKLQERSYPVDLGFKYNYLYTTVLNLNENHTVKQLPESVRLAIPNNAGELYFDVNQIGNVINLTFKLSLKTDIYPPDYYPYLKEFMSKAVDIQKNSVIVLTSK</sequence>
<evidence type="ECO:0008006" key="3">
    <source>
        <dbReference type="Google" id="ProtNLM"/>
    </source>
</evidence>
<dbReference type="Gene3D" id="2.60.40.3140">
    <property type="match status" value="1"/>
</dbReference>
<accession>A0A0D7W5L1</accession>
<name>A0A0D7W5L1_9FLAO</name>
<comment type="caution">
    <text evidence="1">The sequence shown here is derived from an EMBL/GenBank/DDBJ whole genome shotgun (WGS) entry which is preliminary data.</text>
</comment>
<evidence type="ECO:0000313" key="2">
    <source>
        <dbReference type="Proteomes" id="UP000032361"/>
    </source>
</evidence>
<dbReference type="STRING" id="1382798.PK35_09175"/>
<gene>
    <name evidence="1" type="ORF">PK35_09175</name>
</gene>
<proteinExistence type="predicted"/>
<protein>
    <recommendedName>
        <fullName evidence="3">DUF3857 domain-containing protein</fullName>
    </recommendedName>
</protein>
<dbReference type="Gene3D" id="3.10.620.30">
    <property type="match status" value="1"/>
</dbReference>
<dbReference type="Proteomes" id="UP000032361">
    <property type="component" value="Unassembled WGS sequence"/>
</dbReference>
<reference evidence="1 2" key="1">
    <citation type="journal article" date="2015" name="Antonie Van Leeuwenhoek">
        <title>Tamlana nanhaiensis sp. nov., isolated from surface seawater collected from the South China Sea.</title>
        <authorList>
            <person name="Liu X."/>
            <person name="Lai Q."/>
            <person name="Du Y."/>
            <person name="Li G."/>
            <person name="Sun F."/>
            <person name="Shao Z."/>
        </authorList>
    </citation>
    <scope>NUCLEOTIDE SEQUENCE [LARGE SCALE GENOMIC DNA]</scope>
    <source>
        <strain evidence="1 2">FHC16</strain>
    </source>
</reference>
<dbReference type="RefSeq" id="WP_044626396.1">
    <property type="nucleotide sequence ID" value="NZ_JTDV01000005.1"/>
</dbReference>
<keyword evidence="2" id="KW-1185">Reference proteome</keyword>
<dbReference type="PATRIC" id="fig|1382798.3.peg.3184"/>
<dbReference type="Gene3D" id="2.60.120.1130">
    <property type="match status" value="1"/>
</dbReference>
<dbReference type="OrthoDB" id="98874at2"/>